<dbReference type="AlphaFoldDB" id="A0A7G2C6N6"/>
<keyword evidence="3" id="KW-1185">Reference proteome</keyword>
<dbReference type="EMBL" id="LR877148">
    <property type="protein sequence ID" value="CAD2215125.1"/>
    <property type="molecule type" value="Genomic_DNA"/>
</dbReference>
<dbReference type="InterPro" id="IPR049916">
    <property type="entry name" value="WDR72-like"/>
</dbReference>
<dbReference type="PANTHER" id="PTHR44099:SF4">
    <property type="entry name" value="RABCONNECTIN-3B, ISOFORM A"/>
    <property type="match status" value="1"/>
</dbReference>
<dbReference type="PANTHER" id="PTHR44099">
    <property type="entry name" value="RABCONNECTIN-3B, ISOFORM A"/>
    <property type="match status" value="1"/>
</dbReference>
<dbReference type="VEuPathDB" id="TriTrypDB:ADEAN_000257800"/>
<protein>
    <recommendedName>
        <fullName evidence="1">DUF7051 domain-containing protein</fullName>
    </recommendedName>
</protein>
<accession>A0A7G2C6N6</accession>
<dbReference type="Pfam" id="PF23136">
    <property type="entry name" value="DUF7051"/>
    <property type="match status" value="1"/>
</dbReference>
<dbReference type="Proteomes" id="UP000515908">
    <property type="component" value="Chromosome 04"/>
</dbReference>
<dbReference type="InterPro" id="IPR055479">
    <property type="entry name" value="DUF7051"/>
</dbReference>
<evidence type="ECO:0000259" key="1">
    <source>
        <dbReference type="Pfam" id="PF23136"/>
    </source>
</evidence>
<reference evidence="2 3" key="1">
    <citation type="submission" date="2020-08" db="EMBL/GenBank/DDBJ databases">
        <authorList>
            <person name="Newling K."/>
            <person name="Davey J."/>
            <person name="Forrester S."/>
        </authorList>
    </citation>
    <scope>NUCLEOTIDE SEQUENCE [LARGE SCALE GENOMIC DNA]</scope>
    <source>
        <strain evidence="3">Crithidia deanei Carvalho (ATCC PRA-265)</strain>
    </source>
</reference>
<gene>
    <name evidence="2" type="ORF">ADEAN_000257800</name>
</gene>
<name>A0A7G2C6N6_9TRYP</name>
<organism evidence="2 3">
    <name type="scientific">Angomonas deanei</name>
    <dbReference type="NCBI Taxonomy" id="59799"/>
    <lineage>
        <taxon>Eukaryota</taxon>
        <taxon>Discoba</taxon>
        <taxon>Euglenozoa</taxon>
        <taxon>Kinetoplastea</taxon>
        <taxon>Metakinetoplastina</taxon>
        <taxon>Trypanosomatida</taxon>
        <taxon>Trypanosomatidae</taxon>
        <taxon>Strigomonadinae</taxon>
        <taxon>Angomonas</taxon>
    </lineage>
</organism>
<proteinExistence type="predicted"/>
<sequence length="578" mass="64875">MWHVPTCRLERYFSRGDDVGQPLASRIRLFESPWGPSLKTNCLRFRGRRYFSVLIKMLKNVPTSPLGLKAFRTSLALLCMYSGEACPVAQIENESLKCVLSKLSLEIKPRRDAKVVLTAMSSACVYLQALRHEATPAWSTLKLFHRLAACLSECKVPAETCVMAYYCTVYGCTSRTPTSVHACFKTLISGLDCLPEFVVNLVKERSGALHEACEFVSDLGVMVTSDLALALSLAVLGNSMDVLPHGDWVPTVTPLVQFLEDDLVRSIQLASGCLSARQEMDEATFKSFMALMELHCMVQYDPTVLSPALLTLWRTLFDAICGGAFESDESSLFHQQCVAALECLASHNLDLFLLTTVKPLYQKRKAWRYNWIVFLSRFLRHYPGESFRCSGSLMDFTVQTLAALEDSAKEEKQTCLSAVNQMLKNVTHYLPNVSLQVQRQHLLVGQKDGMVKVYNLKNGSIVDQFMTYRNIPVLAVAYSSNHESSDIAVVPETGDSLQLWGAPRQVNTFANFFSGPQKVSFALNQTFDLSPFKSTDKSDRQLGPAERVALYRFCSLRWLSPQCVEFTSPWHVKAQFSW</sequence>
<evidence type="ECO:0000313" key="3">
    <source>
        <dbReference type="Proteomes" id="UP000515908"/>
    </source>
</evidence>
<dbReference type="SUPFAM" id="SSF50978">
    <property type="entry name" value="WD40 repeat-like"/>
    <property type="match status" value="1"/>
</dbReference>
<evidence type="ECO:0000313" key="2">
    <source>
        <dbReference type="EMBL" id="CAD2215125.1"/>
    </source>
</evidence>
<feature type="domain" description="DUF7051" evidence="1">
    <location>
        <begin position="292"/>
        <end position="424"/>
    </location>
</feature>
<dbReference type="GO" id="GO:0005737">
    <property type="term" value="C:cytoplasm"/>
    <property type="evidence" value="ECO:0007669"/>
    <property type="project" value="TreeGrafter"/>
</dbReference>
<dbReference type="InterPro" id="IPR036322">
    <property type="entry name" value="WD40_repeat_dom_sf"/>
</dbReference>